<evidence type="ECO:0000256" key="1">
    <source>
        <dbReference type="SAM" id="MobiDB-lite"/>
    </source>
</evidence>
<proteinExistence type="predicted"/>
<accession>A0A6J7X209</accession>
<feature type="compositionally biased region" description="Basic residues" evidence="1">
    <location>
        <begin position="75"/>
        <end position="86"/>
    </location>
</feature>
<gene>
    <name evidence="2" type="ORF">UFOVP392_37</name>
</gene>
<feature type="region of interest" description="Disordered" evidence="1">
    <location>
        <begin position="65"/>
        <end position="86"/>
    </location>
</feature>
<organism evidence="2">
    <name type="scientific">uncultured Caudovirales phage</name>
    <dbReference type="NCBI Taxonomy" id="2100421"/>
    <lineage>
        <taxon>Viruses</taxon>
        <taxon>Duplodnaviria</taxon>
        <taxon>Heunggongvirae</taxon>
        <taxon>Uroviricota</taxon>
        <taxon>Caudoviricetes</taxon>
        <taxon>Peduoviridae</taxon>
        <taxon>Maltschvirus</taxon>
        <taxon>Maltschvirus maltsch</taxon>
    </lineage>
</organism>
<dbReference type="EMBL" id="LR798322">
    <property type="protein sequence ID" value="CAB5224152.1"/>
    <property type="molecule type" value="Genomic_DNA"/>
</dbReference>
<protein>
    <submittedName>
        <fullName evidence="2">Uncharacterized protein</fullName>
    </submittedName>
</protein>
<reference evidence="2" key="1">
    <citation type="submission" date="2020-05" db="EMBL/GenBank/DDBJ databases">
        <authorList>
            <person name="Chiriac C."/>
            <person name="Salcher M."/>
            <person name="Ghai R."/>
            <person name="Kavagutti S V."/>
        </authorList>
    </citation>
    <scope>NUCLEOTIDE SEQUENCE</scope>
</reference>
<sequence length="86" mass="9661">MKIKNEYKGKTLIKTTSLGNTTVVVDNIDVEKYQYYVSIGLGYIFEKENTSATAPIRYEGIEADEQTDAPVVTKPKTKRKRANGQT</sequence>
<name>A0A6J7X209_9CAUD</name>
<evidence type="ECO:0000313" key="2">
    <source>
        <dbReference type="EMBL" id="CAB5224152.1"/>
    </source>
</evidence>